<keyword evidence="2" id="KW-0472">Membrane</keyword>
<feature type="transmembrane region" description="Helical" evidence="2">
    <location>
        <begin position="91"/>
        <end position="110"/>
    </location>
</feature>
<evidence type="ECO:0000256" key="1">
    <source>
        <dbReference type="SAM" id="MobiDB-lite"/>
    </source>
</evidence>
<dbReference type="RefSeq" id="WP_035471735.1">
    <property type="nucleotide sequence ID" value="NZ_JRGF01000002.1"/>
</dbReference>
<evidence type="ECO:0000313" key="5">
    <source>
        <dbReference type="Proteomes" id="UP000030889"/>
    </source>
</evidence>
<feature type="transmembrane region" description="Helical" evidence="2">
    <location>
        <begin position="119"/>
        <end position="140"/>
    </location>
</feature>
<evidence type="ECO:0000313" key="4">
    <source>
        <dbReference type="EMBL" id="KHE42811.1"/>
    </source>
</evidence>
<protein>
    <submittedName>
        <fullName evidence="4">Uncharacterized protein</fullName>
    </submittedName>
</protein>
<accession>A0ABR4YMB1</accession>
<feature type="signal peptide" evidence="3">
    <location>
        <begin position="1"/>
        <end position="23"/>
    </location>
</feature>
<organism evidence="4 5">
    <name type="scientific">Alistipes inops</name>
    <dbReference type="NCBI Taxonomy" id="1501391"/>
    <lineage>
        <taxon>Bacteria</taxon>
        <taxon>Pseudomonadati</taxon>
        <taxon>Bacteroidota</taxon>
        <taxon>Bacteroidia</taxon>
        <taxon>Bacteroidales</taxon>
        <taxon>Rikenellaceae</taxon>
        <taxon>Alistipes</taxon>
    </lineage>
</organism>
<reference evidence="4 5" key="1">
    <citation type="submission" date="2014-09" db="EMBL/GenBank/DDBJ databases">
        <title>Alistipes sp. 627, sp. nov., a novel member of the family Rikenellaceae isolated from human faeces.</title>
        <authorList>
            <person name="Shkoporov A.N."/>
            <person name="Chaplin A.V."/>
            <person name="Motuzova O.V."/>
            <person name="Kafarskaia L.I."/>
            <person name="Khokhlova E.V."/>
            <person name="Efimov B.A."/>
        </authorList>
    </citation>
    <scope>NUCLEOTIDE SEQUENCE [LARGE SCALE GENOMIC DNA]</scope>
    <source>
        <strain evidence="4 5">627</strain>
    </source>
</reference>
<evidence type="ECO:0000256" key="3">
    <source>
        <dbReference type="SAM" id="SignalP"/>
    </source>
</evidence>
<evidence type="ECO:0000256" key="2">
    <source>
        <dbReference type="SAM" id="Phobius"/>
    </source>
</evidence>
<comment type="caution">
    <text evidence="4">The sequence shown here is derived from an EMBL/GenBank/DDBJ whole genome shotgun (WGS) entry which is preliminary data.</text>
</comment>
<proteinExistence type="predicted"/>
<keyword evidence="2" id="KW-1133">Transmembrane helix</keyword>
<dbReference type="Proteomes" id="UP000030889">
    <property type="component" value="Unassembled WGS sequence"/>
</dbReference>
<gene>
    <name evidence="4" type="ORF">LG35_02055</name>
</gene>
<keyword evidence="2" id="KW-0812">Transmembrane</keyword>
<dbReference type="EMBL" id="JRGF01000002">
    <property type="protein sequence ID" value="KHE42811.1"/>
    <property type="molecule type" value="Genomic_DNA"/>
</dbReference>
<feature type="compositionally biased region" description="Low complexity" evidence="1">
    <location>
        <begin position="21"/>
        <end position="35"/>
    </location>
</feature>
<keyword evidence="3" id="KW-0732">Signal</keyword>
<name>A0ABR4YMB1_9BACT</name>
<feature type="chain" id="PRO_5046028417" evidence="3">
    <location>
        <begin position="24"/>
        <end position="157"/>
    </location>
</feature>
<feature type="region of interest" description="Disordered" evidence="1">
    <location>
        <begin position="21"/>
        <end position="46"/>
    </location>
</feature>
<sequence>MKAVYLFCAVLVLALSSSTPAHADTSTSATPTTDTGYGESPATDTPVGTECREYIPADTAAAPALSAAHDAPRLRGFWFYFKTTLFCLRDLIIGFGFGAITGGVAAGLFSRTKFTVKRVLIKGAIIGCLLGGAASIVVAYDTYFAHAGQTTVCRLSE</sequence>
<keyword evidence="5" id="KW-1185">Reference proteome</keyword>